<name>A0A7K3LBH1_9MYCO</name>
<protein>
    <submittedName>
        <fullName evidence="1">Uncharacterized protein</fullName>
    </submittedName>
</protein>
<reference evidence="1 2" key="1">
    <citation type="submission" date="2020-01" db="EMBL/GenBank/DDBJ databases">
        <authorList>
            <person name="Sanchez-Estrada R."/>
            <person name="Gonzalez-Y-Merchand J.A."/>
            <person name="Rivera-Gutierrez S."/>
        </authorList>
    </citation>
    <scope>NUCLEOTIDE SEQUENCE [LARGE SCALE GENOMIC DNA]</scope>
    <source>
        <strain evidence="1 2">CST 7247</strain>
    </source>
</reference>
<accession>A0A7K3LBH1</accession>
<proteinExistence type="predicted"/>
<dbReference type="EMBL" id="JAACYR010000032">
    <property type="protein sequence ID" value="NDJ89705.1"/>
    <property type="molecule type" value="Genomic_DNA"/>
</dbReference>
<sequence>MTWSVARSGDEEMLYRFTNLADHTAWRVVVCSEVGTDIEVPGHVGYARGWFEQSLPPGRYWLKWETTVAMLEPKPGEPARPPSRSMAFVVPPVDGPELKLCAEGSDG</sequence>
<comment type="caution">
    <text evidence="1">The sequence shown here is derived from an EMBL/GenBank/DDBJ whole genome shotgun (WGS) entry which is preliminary data.</text>
</comment>
<dbReference type="Proteomes" id="UP000466523">
    <property type="component" value="Unassembled WGS sequence"/>
</dbReference>
<dbReference type="AlphaFoldDB" id="A0A7K3LBH1"/>
<evidence type="ECO:0000313" key="1">
    <source>
        <dbReference type="EMBL" id="NDJ89705.1"/>
    </source>
</evidence>
<evidence type="ECO:0000313" key="2">
    <source>
        <dbReference type="Proteomes" id="UP000466523"/>
    </source>
</evidence>
<dbReference type="RefSeq" id="WP_162112346.1">
    <property type="nucleotide sequence ID" value="NZ_JAACYR010000032.1"/>
</dbReference>
<gene>
    <name evidence="1" type="ORF">GWR20_11130</name>
</gene>
<organism evidence="1 2">
    <name type="scientific">Mycolicibacter kumamotonensis</name>
    <dbReference type="NCBI Taxonomy" id="354243"/>
    <lineage>
        <taxon>Bacteria</taxon>
        <taxon>Bacillati</taxon>
        <taxon>Actinomycetota</taxon>
        <taxon>Actinomycetes</taxon>
        <taxon>Mycobacteriales</taxon>
        <taxon>Mycobacteriaceae</taxon>
        <taxon>Mycolicibacter</taxon>
    </lineage>
</organism>